<dbReference type="Proteomes" id="UP000034228">
    <property type="component" value="Unassembled WGS sequence"/>
</dbReference>
<feature type="domain" description="Soluble ligand binding" evidence="3">
    <location>
        <begin position="183"/>
        <end position="234"/>
    </location>
</feature>
<accession>A0A0M2VCZ5</accession>
<feature type="domain" description="Soluble ligand binding" evidence="3">
    <location>
        <begin position="659"/>
        <end position="691"/>
    </location>
</feature>
<dbReference type="Gene3D" id="3.10.560.10">
    <property type="entry name" value="Outer membrane lipoprotein wza domain like"/>
    <property type="match status" value="6"/>
</dbReference>
<dbReference type="Pfam" id="PF10531">
    <property type="entry name" value="SLBB"/>
    <property type="match status" value="5"/>
</dbReference>
<dbReference type="AlphaFoldDB" id="A0A0M2VCZ5"/>
<evidence type="ECO:0000259" key="3">
    <source>
        <dbReference type="Pfam" id="PF10531"/>
    </source>
</evidence>
<evidence type="ECO:0000313" key="5">
    <source>
        <dbReference type="Proteomes" id="UP000034228"/>
    </source>
</evidence>
<sequence>MALPIGNVTAATPSPAMLEQFKKLPRAEQERLARQYGYQLPTSAGNSATADMPQEVERLQQPGKLREQTERFKDKPQQVERFGLKLFDAEISTFAPVSNQPVPDSYILGADDQLLLQLFGKQNDTFTLVVARDGNVNLPDIGPVSVAGLTFNKANELIVERIRSANIGLNAAVSMGQLRTINIFVAGEAKYPGVYAVSALTSVTQALFVAGGVSDIGSLREIEVKRAGKTVAQFDLYDLLLRGDSRNDVHLKHGDVLFIPPVKALAEVRGEVKRPAIYEVKPNDTLANLLSMAGGAKANGYISAAVLERFNESRLRDFRNIDLTKVADSSLSAKAGDVLRIAASSQRVENQLVLAGAVARPGFYAWREGYKVTDIVRSLWSDLLLSADLHYAIIVRQINSAGDIDVIQFNLAEALDNPSSQHNIVLKPRDSIMVFHHGDQFYQREKLNQHVRETILEKLEWPPEQRWLIGDLASSAFAKLQETEPEPAVQQPREEDEPVLFMTEPERQALLQSTLQGILESLLTDNEALQLSVHFNRQELLYPVLQKLRQQARINDNLRIVTIGGDVKVPGEYPLAANSRVTDLIAAAGGLNDSAYFNRAELSRSSSGNAELNGVSINHQAIDLAAVFGGEAENIALQSRDRLNIFATPDWTTNREVILAGEVRFPGIYKMRQGERLSDVIQRAGGLTDNAFAFGAIFTRKQIQEKEATQVAKLLEQLKSDIATRALSSEQAQASPQDSMFMLNELAKIKPVGRLVINLEQIVAQNPLYDMVVENGDMLHVPRYNRAITVVGEVQHAGSHRYDGSLDVRDYLNLAGGFRKRADNERVYIVRADGSVALPSTSRFSLRRSTLVQPGDTIVVPVDTEYKDSLTLWGQVTQIFYQSAIALAALNSF</sequence>
<dbReference type="Pfam" id="PF02563">
    <property type="entry name" value="Poly_export"/>
    <property type="match status" value="1"/>
</dbReference>
<keyword evidence="5" id="KW-1185">Reference proteome</keyword>
<evidence type="ECO:0000259" key="2">
    <source>
        <dbReference type="Pfam" id="PF02563"/>
    </source>
</evidence>
<keyword evidence="4" id="KW-0762">Sugar transport</keyword>
<feature type="domain" description="Soluble ligand binding" evidence="3">
    <location>
        <begin position="560"/>
        <end position="605"/>
    </location>
</feature>
<protein>
    <submittedName>
        <fullName evidence="4">Sugar transporter</fullName>
    </submittedName>
</protein>
<dbReference type="STRING" id="336831.WG68_03400"/>
<organism evidence="4 5">
    <name type="scientific">Arsukibacterium ikkense</name>
    <dbReference type="NCBI Taxonomy" id="336831"/>
    <lineage>
        <taxon>Bacteria</taxon>
        <taxon>Pseudomonadati</taxon>
        <taxon>Pseudomonadota</taxon>
        <taxon>Gammaproteobacteria</taxon>
        <taxon>Chromatiales</taxon>
        <taxon>Chromatiaceae</taxon>
        <taxon>Arsukibacterium</taxon>
    </lineage>
</organism>
<dbReference type="GO" id="GO:0015159">
    <property type="term" value="F:polysaccharide transmembrane transporter activity"/>
    <property type="evidence" value="ECO:0007669"/>
    <property type="project" value="InterPro"/>
</dbReference>
<feature type="domain" description="Polysaccharide export protein N-terminal" evidence="2">
    <location>
        <begin position="101"/>
        <end position="164"/>
    </location>
</feature>
<keyword evidence="4" id="KW-0813">Transport</keyword>
<feature type="domain" description="Soluble ligand binding" evidence="3">
    <location>
        <begin position="268"/>
        <end position="312"/>
    </location>
</feature>
<proteinExistence type="predicted"/>
<evidence type="ECO:0000313" key="4">
    <source>
        <dbReference type="EMBL" id="KKO46988.1"/>
    </source>
</evidence>
<comment type="caution">
    <text evidence="4">The sequence shown here is derived from an EMBL/GenBank/DDBJ whole genome shotgun (WGS) entry which is preliminary data.</text>
</comment>
<reference evidence="4 5" key="1">
    <citation type="submission" date="2015-03" db="EMBL/GenBank/DDBJ databases">
        <title>Draft genome sequences of two protease-producing strains of Arsukibacterium isolated from two cold and alkaline environments.</title>
        <authorList>
            <person name="Lylloff J.E."/>
            <person name="Skov L.B."/>
            <person name="Jepsen M."/>
            <person name="Hallin P.F."/>
            <person name="Sorensen S.J."/>
            <person name="Stougaard P."/>
            <person name="Glaring M.A."/>
        </authorList>
    </citation>
    <scope>NUCLEOTIDE SEQUENCE [LARGE SCALE GENOMIC DNA]</scope>
    <source>
        <strain evidence="4 5">GCM72</strain>
    </source>
</reference>
<gene>
    <name evidence="4" type="ORF">WG68_03400</name>
</gene>
<dbReference type="InterPro" id="IPR019554">
    <property type="entry name" value="Soluble_ligand-bd"/>
</dbReference>
<keyword evidence="1" id="KW-0732">Signal</keyword>
<name>A0A0M2VCZ5_9GAMM</name>
<evidence type="ECO:0000256" key="1">
    <source>
        <dbReference type="ARBA" id="ARBA00022729"/>
    </source>
</evidence>
<dbReference type="PATRIC" id="fig|336831.14.peg.3839"/>
<dbReference type="Gene3D" id="3.30.1950.10">
    <property type="entry name" value="wza like domain"/>
    <property type="match status" value="1"/>
</dbReference>
<dbReference type="InterPro" id="IPR049712">
    <property type="entry name" value="Poly_export"/>
</dbReference>
<feature type="domain" description="Soluble ligand binding" evidence="3">
    <location>
        <begin position="788"/>
        <end position="836"/>
    </location>
</feature>
<dbReference type="PANTHER" id="PTHR33619">
    <property type="entry name" value="POLYSACCHARIDE EXPORT PROTEIN GFCE-RELATED"/>
    <property type="match status" value="1"/>
</dbReference>
<dbReference type="PANTHER" id="PTHR33619:SF3">
    <property type="entry name" value="POLYSACCHARIDE EXPORT PROTEIN GFCE-RELATED"/>
    <property type="match status" value="1"/>
</dbReference>
<dbReference type="InterPro" id="IPR003715">
    <property type="entry name" value="Poly_export_N"/>
</dbReference>
<dbReference type="EMBL" id="LAHO01000002">
    <property type="protein sequence ID" value="KKO46988.1"/>
    <property type="molecule type" value="Genomic_DNA"/>
</dbReference>